<dbReference type="RefSeq" id="WP_280103195.1">
    <property type="nucleotide sequence ID" value="NZ_CP122959.1"/>
</dbReference>
<dbReference type="InterPro" id="IPR015046">
    <property type="entry name" value="LciA_Immunity-like"/>
</dbReference>
<gene>
    <name evidence="1" type="ORF">QBD03_03375</name>
</gene>
<dbReference type="InterPro" id="IPR053739">
    <property type="entry name" value="Bact_Immunity_Domain_sf"/>
</dbReference>
<proteinExistence type="predicted"/>
<sequence length="95" mass="10271">MKWYSGGSERSEQAITIIKALLTDLQDASKGPALQTVLTTYQAELESKKASVPLILSRLNLAIANALQEDGLTLSTAQSEQVKALTALSNIRYGY</sequence>
<dbReference type="Pfam" id="PF08951">
    <property type="entry name" value="EntA_Immun"/>
    <property type="match status" value="1"/>
</dbReference>
<accession>A0AAF0GSJ3</accession>
<evidence type="ECO:0000313" key="2">
    <source>
        <dbReference type="Proteomes" id="UP001179858"/>
    </source>
</evidence>
<organism evidence="1 2">
    <name type="scientific">Latilactobacillus sakei</name>
    <name type="common">Lactobacillus sakei</name>
    <dbReference type="NCBI Taxonomy" id="1599"/>
    <lineage>
        <taxon>Bacteria</taxon>
        <taxon>Bacillati</taxon>
        <taxon>Bacillota</taxon>
        <taxon>Bacilli</taxon>
        <taxon>Lactobacillales</taxon>
        <taxon>Lactobacillaceae</taxon>
        <taxon>Latilactobacillus</taxon>
    </lineage>
</organism>
<dbReference type="EMBL" id="CP122959">
    <property type="protein sequence ID" value="WGI19764.1"/>
    <property type="molecule type" value="Genomic_DNA"/>
</dbReference>
<protein>
    <submittedName>
        <fullName evidence="1">Bacteriocin immunity protein</fullName>
    </submittedName>
</protein>
<dbReference type="AlphaFoldDB" id="A0AAF0GSJ3"/>
<dbReference type="GO" id="GO:0030153">
    <property type="term" value="P:bacteriocin immunity"/>
    <property type="evidence" value="ECO:0007669"/>
    <property type="project" value="InterPro"/>
</dbReference>
<dbReference type="Proteomes" id="UP001179858">
    <property type="component" value="Chromosome"/>
</dbReference>
<dbReference type="Gene3D" id="1.20.1440.140">
    <property type="match status" value="1"/>
</dbReference>
<evidence type="ECO:0000313" key="1">
    <source>
        <dbReference type="EMBL" id="WGI19764.1"/>
    </source>
</evidence>
<reference evidence="1" key="1">
    <citation type="submission" date="2023-04" db="EMBL/GenBank/DDBJ databases">
        <title>Novel strain of Lactilactobacillus sakei and use thereof.</title>
        <authorList>
            <person name="Kim S.Y."/>
        </authorList>
    </citation>
    <scope>NUCLEOTIDE SEQUENCE</scope>
    <source>
        <strain evidence="1">HUP1</strain>
    </source>
</reference>
<name>A0AAF0GSJ3_LATSK</name>